<dbReference type="InterPro" id="IPR013785">
    <property type="entry name" value="Aldolase_TIM"/>
</dbReference>
<dbReference type="PANTHER" id="PTHR43053">
    <property type="entry name" value="GLYCOSIDASE FAMILY 31"/>
    <property type="match status" value="1"/>
</dbReference>
<comment type="caution">
    <text evidence="4">The sequence shown here is derived from an EMBL/GenBank/DDBJ whole genome shotgun (WGS) entry which is preliminary data.</text>
</comment>
<dbReference type="InterPro" id="IPR006311">
    <property type="entry name" value="TAT_signal"/>
</dbReference>
<feature type="signal peptide" evidence="3">
    <location>
        <begin position="1"/>
        <end position="30"/>
    </location>
</feature>
<keyword evidence="1" id="KW-0378">Hydrolase</keyword>
<dbReference type="Proteomes" id="UP000666369">
    <property type="component" value="Unassembled WGS sequence"/>
</dbReference>
<gene>
    <name evidence="4" type="ORF">GW587_03995</name>
</gene>
<dbReference type="PROSITE" id="PS51318">
    <property type="entry name" value="TAT"/>
    <property type="match status" value="1"/>
</dbReference>
<keyword evidence="3" id="KW-0732">Signal</keyword>
<dbReference type="InterPro" id="IPR050985">
    <property type="entry name" value="Alpha-glycosidase_related"/>
</dbReference>
<dbReference type="RefSeq" id="WP_166098763.1">
    <property type="nucleotide sequence ID" value="NZ_JAADJT010000001.1"/>
</dbReference>
<dbReference type="EMBL" id="JAADJT010000001">
    <property type="protein sequence ID" value="NGZ83424.1"/>
    <property type="molecule type" value="Genomic_DNA"/>
</dbReference>
<dbReference type="Pfam" id="PF02065">
    <property type="entry name" value="Melibiase"/>
    <property type="match status" value="1"/>
</dbReference>
<evidence type="ECO:0000313" key="4">
    <source>
        <dbReference type="EMBL" id="NGZ83424.1"/>
    </source>
</evidence>
<dbReference type="InterPro" id="IPR017853">
    <property type="entry name" value="GH"/>
</dbReference>
<dbReference type="Gene3D" id="3.20.20.70">
    <property type="entry name" value="Aldolase class I"/>
    <property type="match status" value="1"/>
</dbReference>
<name>A0ABX0FFU7_9BURK</name>
<reference evidence="4 5" key="1">
    <citation type="submission" date="2020-01" db="EMBL/GenBank/DDBJ databases">
        <authorList>
            <person name="Lee S.D."/>
        </authorList>
    </citation>
    <scope>NUCLEOTIDE SEQUENCE [LARGE SCALE GENOMIC DNA]</scope>
    <source>
        <strain evidence="4 5">SAP-35</strain>
    </source>
</reference>
<evidence type="ECO:0000256" key="1">
    <source>
        <dbReference type="ARBA" id="ARBA00022801"/>
    </source>
</evidence>
<proteinExistence type="predicted"/>
<evidence type="ECO:0000313" key="5">
    <source>
        <dbReference type="Proteomes" id="UP000666369"/>
    </source>
</evidence>
<protein>
    <submittedName>
        <fullName evidence="4">Alpha-galactosidase</fullName>
    </submittedName>
</protein>
<evidence type="ECO:0000256" key="2">
    <source>
        <dbReference type="ARBA" id="ARBA00023295"/>
    </source>
</evidence>
<dbReference type="CDD" id="cd14791">
    <property type="entry name" value="GH36"/>
    <property type="match status" value="1"/>
</dbReference>
<reference evidence="5" key="2">
    <citation type="submission" date="2023-07" db="EMBL/GenBank/DDBJ databases">
        <title>Duganella aceri sp. nov., isolated from tree sap.</title>
        <authorList>
            <person name="Kim I.S."/>
        </authorList>
    </citation>
    <scope>NUCLEOTIDE SEQUENCE [LARGE SCALE GENOMIC DNA]</scope>
    <source>
        <strain evidence="5">SAP-35</strain>
    </source>
</reference>
<organism evidence="4 5">
    <name type="scientific">Duganella aceris</name>
    <dbReference type="NCBI Taxonomy" id="2703883"/>
    <lineage>
        <taxon>Bacteria</taxon>
        <taxon>Pseudomonadati</taxon>
        <taxon>Pseudomonadota</taxon>
        <taxon>Betaproteobacteria</taxon>
        <taxon>Burkholderiales</taxon>
        <taxon>Oxalobacteraceae</taxon>
        <taxon>Telluria group</taxon>
        <taxon>Duganella</taxon>
    </lineage>
</organism>
<sequence>MNQQFETRRRTFLQALAAAALGMGAGVAQAALSGTVQTQTSTQTQALPRNGRHIARFGDERMLLELDEQMRTRVSIKHGGHVLALTGIDDSEYLRLKSGKLITRFALSAQAVDVIAGPHGAGVRHRFTGSSAEGIEKTVMVSLYERYPGFAVLNVSYRHNGQGALPVAAWVNGAHTLKARGPVDFWSFSGASYADRRDWVQPVQPGFDQHNFMGMNASDYGGGTPVTDVWHRDGGIAVGHIETSPKLVALPLQAVAGGARLAVEYDTAVTLMPGDTLASIDTFIAVHQGDYFTSLDSYRRLMDERGLRAPHAPAESYEAVWCAWGYERGFTVPLMEGTLSKAKELGLEWAVLDDGWQNAIGDWQLDHKKFPHGDPDMKALVQTVRDAGMKPRLWVAPLAVYPGTDLLHDHTDMLLLDKDGAVQNITWWNSFYLCPAYDKTLEHTKALVRKILGEWGYAGLKIDGQHLNGVAPCYNPAHKHARPEESVERLQDFWKAVYDTAMEVNPHAVVEICPCGTSFAFHNMPYMNQTPAADPLSSWQVRLKGKTTKALMGPSAPFAGDHVELSDRGDDFASTVGIGAVVSTKFTWPAMPGVANPFLLTEEKELLWRKWIGLYKQKMLAQGVYRGTLYDIGFDKPETHVVEKDGVLYYAFYAPRWSGVIEIRGLAAGRAYRLRDYFNERDLGQLAAGQKRLNVGFERFLLVEAVPVADA</sequence>
<keyword evidence="2" id="KW-0326">Glycosidase</keyword>
<evidence type="ECO:0000256" key="3">
    <source>
        <dbReference type="SAM" id="SignalP"/>
    </source>
</evidence>
<accession>A0ABX0FFU7</accession>
<keyword evidence="5" id="KW-1185">Reference proteome</keyword>
<dbReference type="InterPro" id="IPR002252">
    <property type="entry name" value="Glyco_hydro_36"/>
</dbReference>
<feature type="chain" id="PRO_5045774735" evidence="3">
    <location>
        <begin position="31"/>
        <end position="711"/>
    </location>
</feature>
<dbReference type="SUPFAM" id="SSF51445">
    <property type="entry name" value="(Trans)glycosidases"/>
    <property type="match status" value="1"/>
</dbReference>
<dbReference type="PANTHER" id="PTHR43053:SF3">
    <property type="entry name" value="ALPHA-GALACTOSIDASE C-RELATED"/>
    <property type="match status" value="1"/>
</dbReference>